<name>A0AAD9UKG3_RIDPI</name>
<dbReference type="GO" id="GO:0005737">
    <property type="term" value="C:cytoplasm"/>
    <property type="evidence" value="ECO:0007669"/>
    <property type="project" value="TreeGrafter"/>
</dbReference>
<comment type="caution">
    <text evidence="3">The sequence shown here is derived from an EMBL/GenBank/DDBJ whole genome shotgun (WGS) entry which is preliminary data.</text>
</comment>
<evidence type="ECO:0000259" key="2">
    <source>
        <dbReference type="PROSITE" id="PS51064"/>
    </source>
</evidence>
<dbReference type="GO" id="GO:0043410">
    <property type="term" value="P:positive regulation of MAPK cascade"/>
    <property type="evidence" value="ECO:0007669"/>
    <property type="project" value="TreeGrafter"/>
</dbReference>
<evidence type="ECO:0000313" key="3">
    <source>
        <dbReference type="EMBL" id="KAK2192849.1"/>
    </source>
</evidence>
<dbReference type="InterPro" id="IPR002404">
    <property type="entry name" value="IRS_PTB"/>
</dbReference>
<gene>
    <name evidence="3" type="ORF">NP493_21g02022</name>
</gene>
<keyword evidence="4" id="KW-1185">Reference proteome</keyword>
<dbReference type="Pfam" id="PF02174">
    <property type="entry name" value="IRS"/>
    <property type="match status" value="1"/>
</dbReference>
<dbReference type="Proteomes" id="UP001209878">
    <property type="component" value="Unassembled WGS sequence"/>
</dbReference>
<dbReference type="SUPFAM" id="SSF50729">
    <property type="entry name" value="PH domain-like"/>
    <property type="match status" value="1"/>
</dbReference>
<feature type="compositionally biased region" description="Basic residues" evidence="1">
    <location>
        <begin position="168"/>
        <end position="177"/>
    </location>
</feature>
<dbReference type="EMBL" id="JAODUO010000021">
    <property type="protein sequence ID" value="KAK2192849.1"/>
    <property type="molecule type" value="Genomic_DNA"/>
</dbReference>
<feature type="domain" description="IRS-type PTB" evidence="2">
    <location>
        <begin position="53"/>
        <end position="156"/>
    </location>
</feature>
<feature type="region of interest" description="Disordered" evidence="1">
    <location>
        <begin position="150"/>
        <end position="177"/>
    </location>
</feature>
<proteinExistence type="predicted"/>
<accession>A0AAD9UKG3</accession>
<dbReference type="PROSITE" id="PS51064">
    <property type="entry name" value="IRS_PTB"/>
    <property type="match status" value="1"/>
</dbReference>
<dbReference type="Gene3D" id="2.30.29.30">
    <property type="entry name" value="Pleckstrin-homology domain (PH domain)/Phosphotyrosine-binding domain (PTB)"/>
    <property type="match status" value="1"/>
</dbReference>
<reference evidence="3" key="1">
    <citation type="journal article" date="2023" name="Mol. Biol. Evol.">
        <title>Third-Generation Sequencing Reveals the Adaptive Role of the Epigenome in Three Deep-Sea Polychaetes.</title>
        <authorList>
            <person name="Perez M."/>
            <person name="Aroh O."/>
            <person name="Sun Y."/>
            <person name="Lan Y."/>
            <person name="Juniper S.K."/>
            <person name="Young C.R."/>
            <person name="Angers B."/>
            <person name="Qian P.Y."/>
        </authorList>
    </citation>
    <scope>NUCLEOTIDE SEQUENCE</scope>
    <source>
        <strain evidence="3">R07B-5</strain>
    </source>
</reference>
<sequence length="177" mass="19518">MATQAHTADIDLDLDDTYARVNDLPLGDSDKPAGQTKCDTVAESKLLVSPQTYDSTFPVGIEETEASKRCTLCDGDYRLCVNACDISLKNQHVVLYSWPYKAIRRCGTGKGLFIVEVGRRAASGEGFFRFKTTSSETLLKAVTVAMRTDSSRHAAPPADVEDLYAKVNKPKHRQKEQ</sequence>
<dbReference type="SMART" id="SM00310">
    <property type="entry name" value="PTBI"/>
    <property type="match status" value="1"/>
</dbReference>
<dbReference type="PANTHER" id="PTHR21258">
    <property type="entry name" value="DOCKING PROTEIN RELATED"/>
    <property type="match status" value="1"/>
</dbReference>
<evidence type="ECO:0000313" key="4">
    <source>
        <dbReference type="Proteomes" id="UP001209878"/>
    </source>
</evidence>
<dbReference type="SMART" id="SM01244">
    <property type="entry name" value="IRS"/>
    <property type="match status" value="1"/>
</dbReference>
<protein>
    <recommendedName>
        <fullName evidence="2">IRS-type PTB domain-containing protein</fullName>
    </recommendedName>
</protein>
<organism evidence="3 4">
    <name type="scientific">Ridgeia piscesae</name>
    <name type="common">Tubeworm</name>
    <dbReference type="NCBI Taxonomy" id="27915"/>
    <lineage>
        <taxon>Eukaryota</taxon>
        <taxon>Metazoa</taxon>
        <taxon>Spiralia</taxon>
        <taxon>Lophotrochozoa</taxon>
        <taxon>Annelida</taxon>
        <taxon>Polychaeta</taxon>
        <taxon>Sedentaria</taxon>
        <taxon>Canalipalpata</taxon>
        <taxon>Sabellida</taxon>
        <taxon>Siboglinidae</taxon>
        <taxon>Ridgeia</taxon>
    </lineage>
</organism>
<dbReference type="GO" id="GO:0007169">
    <property type="term" value="P:cell surface receptor protein tyrosine kinase signaling pathway"/>
    <property type="evidence" value="ECO:0007669"/>
    <property type="project" value="TreeGrafter"/>
</dbReference>
<dbReference type="AlphaFoldDB" id="A0AAD9UKG3"/>
<dbReference type="InterPro" id="IPR011993">
    <property type="entry name" value="PH-like_dom_sf"/>
</dbReference>
<dbReference type="PANTHER" id="PTHR21258:SF62">
    <property type="entry name" value="INSULIN RECEPTOR SUBSTRATE 1"/>
    <property type="match status" value="1"/>
</dbReference>
<dbReference type="InterPro" id="IPR050996">
    <property type="entry name" value="Docking_Protein_DOK"/>
</dbReference>
<evidence type="ECO:0000256" key="1">
    <source>
        <dbReference type="SAM" id="MobiDB-lite"/>
    </source>
</evidence>
<dbReference type="GO" id="GO:0007265">
    <property type="term" value="P:Ras protein signal transduction"/>
    <property type="evidence" value="ECO:0007669"/>
    <property type="project" value="TreeGrafter"/>
</dbReference>